<proteinExistence type="predicted"/>
<sequence length="255" mass="28283">MYITSELFLGAEYPHSKRLPSFMSCDAMAECPPAISSHSHGNLGKRKRQSDSDSSANISSAHSNSFRNRALIPSPVPNSNYDLFNIHTARLPSLPLDRYMYDDMRFDISSSALDSTTLPLPVVDDLPPSKHRRRLHPCKLSRLSALTPSNNNATQPSTTHSTQTHNFSGGTKHPTPDLRPCHVCHKSPTRQRDLEGYKDCQQCEERACQICTRSCLGGCGRQLCSSCCKEVGEEGDAWCLDCLGRRGEHLGHRVS</sequence>
<protein>
    <submittedName>
        <fullName evidence="2">Uncharacterized protein</fullName>
    </submittedName>
</protein>
<feature type="region of interest" description="Disordered" evidence="1">
    <location>
        <begin position="146"/>
        <end position="174"/>
    </location>
</feature>
<dbReference type="AlphaFoldDB" id="A0A8E2EY90"/>
<feature type="compositionally biased region" description="Low complexity" evidence="1">
    <location>
        <begin position="52"/>
        <end position="62"/>
    </location>
</feature>
<dbReference type="Proteomes" id="UP000250140">
    <property type="component" value="Unassembled WGS sequence"/>
</dbReference>
<evidence type="ECO:0000256" key="1">
    <source>
        <dbReference type="SAM" id="MobiDB-lite"/>
    </source>
</evidence>
<keyword evidence="3" id="KW-1185">Reference proteome</keyword>
<feature type="region of interest" description="Disordered" evidence="1">
    <location>
        <begin position="36"/>
        <end position="62"/>
    </location>
</feature>
<evidence type="ECO:0000313" key="3">
    <source>
        <dbReference type="Proteomes" id="UP000250140"/>
    </source>
</evidence>
<gene>
    <name evidence="2" type="ORF">AOQ84DRAFT_65207</name>
</gene>
<evidence type="ECO:0000313" key="2">
    <source>
        <dbReference type="EMBL" id="OCL07081.1"/>
    </source>
</evidence>
<feature type="compositionally biased region" description="Low complexity" evidence="1">
    <location>
        <begin position="154"/>
        <end position="165"/>
    </location>
</feature>
<dbReference type="EMBL" id="KV749929">
    <property type="protein sequence ID" value="OCL07081.1"/>
    <property type="molecule type" value="Genomic_DNA"/>
</dbReference>
<name>A0A8E2EY90_9PEZI</name>
<organism evidence="2 3">
    <name type="scientific">Glonium stellatum</name>
    <dbReference type="NCBI Taxonomy" id="574774"/>
    <lineage>
        <taxon>Eukaryota</taxon>
        <taxon>Fungi</taxon>
        <taxon>Dikarya</taxon>
        <taxon>Ascomycota</taxon>
        <taxon>Pezizomycotina</taxon>
        <taxon>Dothideomycetes</taxon>
        <taxon>Pleosporomycetidae</taxon>
        <taxon>Gloniales</taxon>
        <taxon>Gloniaceae</taxon>
        <taxon>Glonium</taxon>
    </lineage>
</organism>
<reference evidence="2 3" key="1">
    <citation type="journal article" date="2016" name="Nat. Commun.">
        <title>Ectomycorrhizal ecology is imprinted in the genome of the dominant symbiotic fungus Cenococcum geophilum.</title>
        <authorList>
            <consortium name="DOE Joint Genome Institute"/>
            <person name="Peter M."/>
            <person name="Kohler A."/>
            <person name="Ohm R.A."/>
            <person name="Kuo A."/>
            <person name="Krutzmann J."/>
            <person name="Morin E."/>
            <person name="Arend M."/>
            <person name="Barry K.W."/>
            <person name="Binder M."/>
            <person name="Choi C."/>
            <person name="Clum A."/>
            <person name="Copeland A."/>
            <person name="Grisel N."/>
            <person name="Haridas S."/>
            <person name="Kipfer T."/>
            <person name="LaButti K."/>
            <person name="Lindquist E."/>
            <person name="Lipzen A."/>
            <person name="Maire R."/>
            <person name="Meier B."/>
            <person name="Mihaltcheva S."/>
            <person name="Molinier V."/>
            <person name="Murat C."/>
            <person name="Poggeler S."/>
            <person name="Quandt C.A."/>
            <person name="Sperisen C."/>
            <person name="Tritt A."/>
            <person name="Tisserant E."/>
            <person name="Crous P.W."/>
            <person name="Henrissat B."/>
            <person name="Nehls U."/>
            <person name="Egli S."/>
            <person name="Spatafora J.W."/>
            <person name="Grigoriev I.V."/>
            <person name="Martin F.M."/>
        </authorList>
    </citation>
    <scope>NUCLEOTIDE SEQUENCE [LARGE SCALE GENOMIC DNA]</scope>
    <source>
        <strain evidence="2 3">CBS 207.34</strain>
    </source>
</reference>
<accession>A0A8E2EY90</accession>
<dbReference type="OrthoDB" id="5377226at2759"/>